<dbReference type="PANTHER" id="PTHR46880:SF8">
    <property type="entry name" value="E3 SUMO-PROTEIN LIGASE KIAA1586"/>
    <property type="match status" value="1"/>
</dbReference>
<protein>
    <recommendedName>
        <fullName evidence="3">DUF4371 domain-containing protein</fullName>
    </recommendedName>
</protein>
<dbReference type="eggNOG" id="ENOG502R035">
    <property type="taxonomic scope" value="Eukaryota"/>
</dbReference>
<reference evidence="2" key="1">
    <citation type="submission" date="2011-08" db="EMBL/GenBank/DDBJ databases">
        <title>The draft genome of Latimeria chalumnae.</title>
        <authorList>
            <person name="Di Palma F."/>
            <person name="Alfoldi J."/>
            <person name="Johnson J."/>
            <person name="Berlin A."/>
            <person name="Gnerre S."/>
            <person name="Jaffe D."/>
            <person name="MacCallum I."/>
            <person name="Young S."/>
            <person name="Walker B.J."/>
            <person name="Lander E."/>
            <person name="Lindblad-Toh K."/>
        </authorList>
    </citation>
    <scope>NUCLEOTIDE SEQUENCE [LARGE SCALE GENOMIC DNA]</scope>
    <source>
        <strain evidence="2">Wild caught</strain>
    </source>
</reference>
<dbReference type="Proteomes" id="UP000008672">
    <property type="component" value="Unassembled WGS sequence"/>
</dbReference>
<name>H3AMQ0_LATCH</name>
<evidence type="ECO:0000313" key="1">
    <source>
        <dbReference type="Ensembl" id="ENSLACP00000010921.1"/>
    </source>
</evidence>
<dbReference type="Ensembl" id="ENSLACT00000011002.1">
    <property type="protein sequence ID" value="ENSLACP00000010921.1"/>
    <property type="gene ID" value="ENSLACG00000009609.1"/>
</dbReference>
<keyword evidence="2" id="KW-1185">Reference proteome</keyword>
<dbReference type="PANTHER" id="PTHR46880">
    <property type="entry name" value="RAS-ASSOCIATING DOMAIN-CONTAINING PROTEIN"/>
    <property type="match status" value="1"/>
</dbReference>
<dbReference type="AlphaFoldDB" id="H3AMQ0"/>
<dbReference type="OMA" id="FRTACKE"/>
<evidence type="ECO:0008006" key="3">
    <source>
        <dbReference type="Google" id="ProtNLM"/>
    </source>
</evidence>
<evidence type="ECO:0000313" key="2">
    <source>
        <dbReference type="Proteomes" id="UP000008672"/>
    </source>
</evidence>
<sequence length="315" mass="34955">LLPAGWKREQKIYFQSKNLWLVMNGLNVGCSVCQQVSNLGPEKSAGMKLSKQWIEASVSSSAANKTKQQKALWKKIGEHAQRKSHVAACHILEQAKKDTLLQIAANAQSAQISTTTRIFRTACKEAKRNRPSYGFEEEIDCQQLNGLDMGRILHSNIVCSNIQHHISSEMKKKLFAQIVALAPKVNVLLDEATAINRSSTLIVYMQMQSPANVFVDLVELNDLSSEGILNSLLSVLKKNVTEDFLTKCLVVVACDGASVMFGCNTGVVKRLQDMFPNIIAWHCSAHHLELAVSDVMKDVEATNHFKSLLDKLYSL</sequence>
<reference evidence="1" key="3">
    <citation type="submission" date="2025-09" db="UniProtKB">
        <authorList>
            <consortium name="Ensembl"/>
        </authorList>
    </citation>
    <scope>IDENTIFICATION</scope>
</reference>
<accession>H3AMQ0</accession>
<reference evidence="1" key="2">
    <citation type="submission" date="2025-08" db="UniProtKB">
        <authorList>
            <consortium name="Ensembl"/>
        </authorList>
    </citation>
    <scope>IDENTIFICATION</scope>
</reference>
<dbReference type="InParanoid" id="H3AMQ0"/>
<proteinExistence type="predicted"/>
<dbReference type="GeneTree" id="ENSGT00940000162903"/>
<dbReference type="EMBL" id="AFYH01121729">
    <property type="status" value="NOT_ANNOTATED_CDS"/>
    <property type="molecule type" value="Genomic_DNA"/>
</dbReference>
<dbReference type="STRING" id="7897.ENSLACP00000010921"/>
<organism evidence="1 2">
    <name type="scientific">Latimeria chalumnae</name>
    <name type="common">Coelacanth</name>
    <dbReference type="NCBI Taxonomy" id="7897"/>
    <lineage>
        <taxon>Eukaryota</taxon>
        <taxon>Metazoa</taxon>
        <taxon>Chordata</taxon>
        <taxon>Craniata</taxon>
        <taxon>Vertebrata</taxon>
        <taxon>Euteleostomi</taxon>
        <taxon>Coelacanthiformes</taxon>
        <taxon>Coelacanthidae</taxon>
        <taxon>Latimeria</taxon>
    </lineage>
</organism>
<dbReference type="HOGENOM" id="CLU_884387_0_0_1"/>